<reference evidence="1" key="1">
    <citation type="submission" date="2022-02" db="EMBL/GenBank/DDBJ databases">
        <title>Plant Genome Project.</title>
        <authorList>
            <person name="Zhang R.-G."/>
        </authorList>
    </citation>
    <scope>NUCLEOTIDE SEQUENCE</scope>
    <source>
        <strain evidence="1">AT1</strain>
    </source>
</reference>
<comment type="caution">
    <text evidence="1">The sequence shown here is derived from an EMBL/GenBank/DDBJ whole genome shotgun (WGS) entry which is preliminary data.</text>
</comment>
<gene>
    <name evidence="1" type="ORF">RHMOL_Rhmol12G0036700</name>
</gene>
<accession>A0ACC0LED6</accession>
<organism evidence="1 2">
    <name type="scientific">Rhododendron molle</name>
    <name type="common">Chinese azalea</name>
    <name type="synonym">Azalea mollis</name>
    <dbReference type="NCBI Taxonomy" id="49168"/>
    <lineage>
        <taxon>Eukaryota</taxon>
        <taxon>Viridiplantae</taxon>
        <taxon>Streptophyta</taxon>
        <taxon>Embryophyta</taxon>
        <taxon>Tracheophyta</taxon>
        <taxon>Spermatophyta</taxon>
        <taxon>Magnoliopsida</taxon>
        <taxon>eudicotyledons</taxon>
        <taxon>Gunneridae</taxon>
        <taxon>Pentapetalae</taxon>
        <taxon>asterids</taxon>
        <taxon>Ericales</taxon>
        <taxon>Ericaceae</taxon>
        <taxon>Ericoideae</taxon>
        <taxon>Rhodoreae</taxon>
        <taxon>Rhododendron</taxon>
    </lineage>
</organism>
<keyword evidence="2" id="KW-1185">Reference proteome</keyword>
<protein>
    <submittedName>
        <fullName evidence="1">Uncharacterized protein</fullName>
    </submittedName>
</protein>
<evidence type="ECO:0000313" key="1">
    <source>
        <dbReference type="EMBL" id="KAI8526927.1"/>
    </source>
</evidence>
<sequence length="151" mass="16464">MKYAAFGGARVSPGSGPRNVCRIDLIETLEKATVPNDDHLLINHTDGPAARQIKDLKAEILLLNKNLEEKALEMHPEHGMASSPSWKDKVVSDTSLAHMSPCVLNDKLLANPPLEVENSGVSKSNNCVVGYFADKKLPSMDFKSIKGKIWG</sequence>
<dbReference type="EMBL" id="CM046399">
    <property type="protein sequence ID" value="KAI8526927.1"/>
    <property type="molecule type" value="Genomic_DNA"/>
</dbReference>
<dbReference type="Proteomes" id="UP001062846">
    <property type="component" value="Chromosome 12"/>
</dbReference>
<proteinExistence type="predicted"/>
<evidence type="ECO:0000313" key="2">
    <source>
        <dbReference type="Proteomes" id="UP001062846"/>
    </source>
</evidence>
<name>A0ACC0LED6_RHOML</name>